<organism evidence="3 4">
    <name type="scientific">Ancylostoma ceylanicum</name>
    <dbReference type="NCBI Taxonomy" id="53326"/>
    <lineage>
        <taxon>Eukaryota</taxon>
        <taxon>Metazoa</taxon>
        <taxon>Ecdysozoa</taxon>
        <taxon>Nematoda</taxon>
        <taxon>Chromadorea</taxon>
        <taxon>Rhabditida</taxon>
        <taxon>Rhabditina</taxon>
        <taxon>Rhabditomorpha</taxon>
        <taxon>Strongyloidea</taxon>
        <taxon>Ancylostomatidae</taxon>
        <taxon>Ancylostomatinae</taxon>
        <taxon>Ancylostoma</taxon>
    </lineage>
</organism>
<feature type="region of interest" description="Disordered" evidence="2">
    <location>
        <begin position="1"/>
        <end position="24"/>
    </location>
</feature>
<sequence length="604" mass="67718">MPDENSHSLSMSADGEASDTDSQRTVDRISMGSNDSKKIHANFVFGSKKKLADKLPSFIMTLSLKYTVYERTVTVEIGFVHGEIEILIPTPPNFFPRPPTLFPAQRTLSSKRNSTGTRDKANSSWLLSALLKIPPLPIPPTFCVRHCWVVHCQEASTSKLGVLLDKAKSKGKRLLNKKDKERSKSPGVTETAAQCIIINPPSSKLVGEKDKKTQAELQQDSSKDPYMVYSLARRCRSMPFFKYRMMLLGALLSVTIVFPGFLTGLLWGLYLSFIGFLYLFVSDPRPITFMKTFPTFSQICPFEIERHPSLADLQEPEPVEFKLEQACEANNGEGNALGIGEGIIYRGWMNELKGRYSPATYHVNNAQSVLVRLEGSTLRISRPAKAVLKHAFHEDPTLTQPQPTMVSQTIYSLDGAHVSLRPKRLAKRRWWSRKYPIHIRFARKPGDVDLSKPLSRSVSMHPVESAPDRLPLISEGASSVDEGYTAETDTSESESEQGASPFGRANSLSEMPDFLSMSDGTPRPCKGRSIYLFVRAAREKERWFHLLREACAQSHDFIRPLAKRSTSELHFTNNGNSSSSPPKSPSSPVFEDAVYKRIHRQFTE</sequence>
<feature type="region of interest" description="Disordered" evidence="2">
    <location>
        <begin position="459"/>
        <end position="521"/>
    </location>
</feature>
<proteinExistence type="predicted"/>
<dbReference type="AlphaFoldDB" id="A0A016TT19"/>
<protein>
    <recommendedName>
        <fullName evidence="5">SMP-LTD domain-containing protein</fullName>
    </recommendedName>
</protein>
<keyword evidence="4" id="KW-1185">Reference proteome</keyword>
<gene>
    <name evidence="3" type="primary">Acey_s0078.g1219</name>
    <name evidence="3" type="synonym">Acey-F55C12.5</name>
    <name evidence="3" type="ORF">Y032_0078g1219</name>
</gene>
<dbReference type="OrthoDB" id="26740at2759"/>
<dbReference type="GO" id="GO:0008289">
    <property type="term" value="F:lipid binding"/>
    <property type="evidence" value="ECO:0007669"/>
    <property type="project" value="TreeGrafter"/>
</dbReference>
<evidence type="ECO:0000313" key="4">
    <source>
        <dbReference type="Proteomes" id="UP000024635"/>
    </source>
</evidence>
<accession>A0A016TT19</accession>
<evidence type="ECO:0000256" key="2">
    <source>
        <dbReference type="SAM" id="MobiDB-lite"/>
    </source>
</evidence>
<feature type="region of interest" description="Disordered" evidence="2">
    <location>
        <begin position="569"/>
        <end position="590"/>
    </location>
</feature>
<comment type="caution">
    <text evidence="3">The sequence shown here is derived from an EMBL/GenBank/DDBJ whole genome shotgun (WGS) entry which is preliminary data.</text>
</comment>
<comment type="subcellular location">
    <subcellularLocation>
        <location evidence="1">Endoplasmic reticulum membrane</location>
    </subcellularLocation>
</comment>
<evidence type="ECO:0000256" key="1">
    <source>
        <dbReference type="ARBA" id="ARBA00004586"/>
    </source>
</evidence>
<dbReference type="Proteomes" id="UP000024635">
    <property type="component" value="Unassembled WGS sequence"/>
</dbReference>
<evidence type="ECO:0008006" key="5">
    <source>
        <dbReference type="Google" id="ProtNLM"/>
    </source>
</evidence>
<dbReference type="PANTHER" id="PTHR13466">
    <property type="entry name" value="TEX2 PROTEIN-RELATED"/>
    <property type="match status" value="1"/>
</dbReference>
<dbReference type="PANTHER" id="PTHR13466:SF0">
    <property type="entry name" value="SMP-LTD DOMAIN-CONTAINING PROTEIN"/>
    <property type="match status" value="1"/>
</dbReference>
<reference evidence="4" key="1">
    <citation type="journal article" date="2015" name="Nat. Genet.">
        <title>The genome and transcriptome of the zoonotic hookworm Ancylostoma ceylanicum identify infection-specific gene families.</title>
        <authorList>
            <person name="Schwarz E.M."/>
            <person name="Hu Y."/>
            <person name="Antoshechkin I."/>
            <person name="Miller M.M."/>
            <person name="Sternberg P.W."/>
            <person name="Aroian R.V."/>
        </authorList>
    </citation>
    <scope>NUCLEOTIDE SEQUENCE</scope>
    <source>
        <strain evidence="4">HY135</strain>
    </source>
</reference>
<dbReference type="GO" id="GO:0005789">
    <property type="term" value="C:endoplasmic reticulum membrane"/>
    <property type="evidence" value="ECO:0007669"/>
    <property type="project" value="UniProtKB-SubCell"/>
</dbReference>
<dbReference type="EMBL" id="JARK01001414">
    <property type="protein sequence ID" value="EYC06164.1"/>
    <property type="molecule type" value="Genomic_DNA"/>
</dbReference>
<evidence type="ECO:0000313" key="3">
    <source>
        <dbReference type="EMBL" id="EYC06164.1"/>
    </source>
</evidence>
<name>A0A016TT19_9BILA</name>